<dbReference type="InterPro" id="IPR013024">
    <property type="entry name" value="GGCT-like"/>
</dbReference>
<feature type="domain" description="Gamma-glutamylcyclotransferase AIG2-like" evidence="1">
    <location>
        <begin position="7"/>
        <end position="104"/>
    </location>
</feature>
<sequence length="181" mass="19958">MRDPFFFGYGSLVNRGTHDYRDSAPARLQGWRRHWRQIASFPRAILTAARQPDCRIDGLIARVPGADWARLDAREAAYDRVLLGAEISHAHASAAAIAIYEIPEAKHPAPEAPHPIALSYLDVVVQGYLQEFGTGGVADFFATTTGWEAGILDDRSDPLYPRASATTLDAKLLTDKHLSDF</sequence>
<protein>
    <recommendedName>
        <fullName evidence="1">Gamma-glutamylcyclotransferase AIG2-like domain-containing protein</fullName>
    </recommendedName>
</protein>
<dbReference type="AlphaFoldDB" id="A0A1Y5RIA0"/>
<dbReference type="RefSeq" id="WP_085866981.1">
    <property type="nucleotide sequence ID" value="NZ_FWFQ01000002.1"/>
</dbReference>
<dbReference type="InterPro" id="IPR009288">
    <property type="entry name" value="AIG2-like_dom"/>
</dbReference>
<evidence type="ECO:0000259" key="1">
    <source>
        <dbReference type="Pfam" id="PF06094"/>
    </source>
</evidence>
<dbReference type="OrthoDB" id="5567366at2"/>
<dbReference type="SUPFAM" id="SSF110857">
    <property type="entry name" value="Gamma-glutamyl cyclotransferase-like"/>
    <property type="match status" value="1"/>
</dbReference>
<dbReference type="Pfam" id="PF06094">
    <property type="entry name" value="GGACT"/>
    <property type="match status" value="1"/>
</dbReference>
<keyword evidence="3" id="KW-1185">Reference proteome</keyword>
<dbReference type="CDD" id="cd06661">
    <property type="entry name" value="GGCT_like"/>
    <property type="match status" value="1"/>
</dbReference>
<dbReference type="EMBL" id="FWFQ01000002">
    <property type="protein sequence ID" value="SLN15518.1"/>
    <property type="molecule type" value="Genomic_DNA"/>
</dbReference>
<dbReference type="InterPro" id="IPR036568">
    <property type="entry name" value="GGCT-like_sf"/>
</dbReference>
<evidence type="ECO:0000313" key="3">
    <source>
        <dbReference type="Proteomes" id="UP000193409"/>
    </source>
</evidence>
<name>A0A1Y5RIA0_9RHOB</name>
<gene>
    <name evidence="2" type="ORF">PSA7680_00402</name>
</gene>
<evidence type="ECO:0000313" key="2">
    <source>
        <dbReference type="EMBL" id="SLN15518.1"/>
    </source>
</evidence>
<reference evidence="2 3" key="1">
    <citation type="submission" date="2017-03" db="EMBL/GenBank/DDBJ databases">
        <authorList>
            <person name="Afonso C.L."/>
            <person name="Miller P.J."/>
            <person name="Scott M.A."/>
            <person name="Spackman E."/>
            <person name="Goraichik I."/>
            <person name="Dimitrov K.M."/>
            <person name="Suarez D.L."/>
            <person name="Swayne D.E."/>
        </authorList>
    </citation>
    <scope>NUCLEOTIDE SEQUENCE [LARGE SCALE GENOMIC DNA]</scope>
    <source>
        <strain evidence="2 3">CECT 7680</strain>
    </source>
</reference>
<proteinExistence type="predicted"/>
<dbReference type="Gene3D" id="3.10.490.10">
    <property type="entry name" value="Gamma-glutamyl cyclotransferase-like"/>
    <property type="match status" value="1"/>
</dbReference>
<dbReference type="Proteomes" id="UP000193409">
    <property type="component" value="Unassembled WGS sequence"/>
</dbReference>
<organism evidence="2 3">
    <name type="scientific">Pseudoruegeria aquimaris</name>
    <dbReference type="NCBI Taxonomy" id="393663"/>
    <lineage>
        <taxon>Bacteria</taxon>
        <taxon>Pseudomonadati</taxon>
        <taxon>Pseudomonadota</taxon>
        <taxon>Alphaproteobacteria</taxon>
        <taxon>Rhodobacterales</taxon>
        <taxon>Roseobacteraceae</taxon>
        <taxon>Pseudoruegeria</taxon>
    </lineage>
</organism>
<accession>A0A1Y5RIA0</accession>